<comment type="caution">
    <text evidence="2">The sequence shown here is derived from an EMBL/GenBank/DDBJ whole genome shotgun (WGS) entry which is preliminary data.</text>
</comment>
<sequence>MPADGDGAAVGRIGRWMMVAAWLALLLLLTLFFSRYLEHRDNPNRDPAGSVTAGGVRQVVLLRNRAGHYVADGSINGSRVTFLLDTGATDVAVPLALAERLGLPRGLPTISRTANGNVRTWSTRLDEVRLGPIRLRDVRASILPGMKGNEVLLGMSFLKHLELVQRGRELILRQYRSGG</sequence>
<dbReference type="EMBL" id="DRKP01000047">
    <property type="protein sequence ID" value="HEB95545.1"/>
    <property type="molecule type" value="Genomic_DNA"/>
</dbReference>
<keyword evidence="2" id="KW-0645">Protease</keyword>
<dbReference type="Pfam" id="PF13975">
    <property type="entry name" value="gag-asp_proteas"/>
    <property type="match status" value="1"/>
</dbReference>
<dbReference type="AlphaFoldDB" id="A0A831RJF8"/>
<keyword evidence="1" id="KW-0812">Transmembrane</keyword>
<gene>
    <name evidence="2" type="ORF">ENI96_03825</name>
</gene>
<dbReference type="GO" id="GO:0004190">
    <property type="term" value="F:aspartic-type endopeptidase activity"/>
    <property type="evidence" value="ECO:0007669"/>
    <property type="project" value="InterPro"/>
</dbReference>
<organism evidence="2">
    <name type="scientific">Sedimenticola thiotaurini</name>
    <dbReference type="NCBI Taxonomy" id="1543721"/>
    <lineage>
        <taxon>Bacteria</taxon>
        <taxon>Pseudomonadati</taxon>
        <taxon>Pseudomonadota</taxon>
        <taxon>Gammaproteobacteria</taxon>
        <taxon>Chromatiales</taxon>
        <taxon>Sedimenticolaceae</taxon>
        <taxon>Sedimenticola</taxon>
    </lineage>
</organism>
<dbReference type="GO" id="GO:0006508">
    <property type="term" value="P:proteolysis"/>
    <property type="evidence" value="ECO:0007669"/>
    <property type="project" value="UniProtKB-KW"/>
</dbReference>
<keyword evidence="2" id="KW-0378">Hydrolase</keyword>
<dbReference type="Proteomes" id="UP000886251">
    <property type="component" value="Unassembled WGS sequence"/>
</dbReference>
<dbReference type="InterPro" id="IPR021109">
    <property type="entry name" value="Peptidase_aspartic_dom_sf"/>
</dbReference>
<accession>A0A831RJF8</accession>
<dbReference type="InterPro" id="IPR034122">
    <property type="entry name" value="Retropepsin-like_bacterial"/>
</dbReference>
<reference evidence="2" key="1">
    <citation type="journal article" date="2020" name="mSystems">
        <title>Genome- and Community-Level Interaction Insights into Carbon Utilization and Element Cycling Functions of Hydrothermarchaeota in Hydrothermal Sediment.</title>
        <authorList>
            <person name="Zhou Z."/>
            <person name="Liu Y."/>
            <person name="Xu W."/>
            <person name="Pan J."/>
            <person name="Luo Z.H."/>
            <person name="Li M."/>
        </authorList>
    </citation>
    <scope>NUCLEOTIDE SEQUENCE [LARGE SCALE GENOMIC DNA]</scope>
    <source>
        <strain evidence="2">HyVt-443</strain>
    </source>
</reference>
<dbReference type="EC" id="3.4.23.-" evidence="2"/>
<name>A0A831RJF8_9GAMM</name>
<evidence type="ECO:0000256" key="1">
    <source>
        <dbReference type="SAM" id="Phobius"/>
    </source>
</evidence>
<dbReference type="InterPro" id="IPR011969">
    <property type="entry name" value="Clan_AA_Asp_peptidase_C"/>
</dbReference>
<proteinExistence type="predicted"/>
<evidence type="ECO:0000313" key="2">
    <source>
        <dbReference type="EMBL" id="HEB95545.1"/>
    </source>
</evidence>
<dbReference type="Gene3D" id="2.40.70.10">
    <property type="entry name" value="Acid Proteases"/>
    <property type="match status" value="1"/>
</dbReference>
<dbReference type="CDD" id="cd05483">
    <property type="entry name" value="retropepsin_like_bacteria"/>
    <property type="match status" value="1"/>
</dbReference>
<feature type="transmembrane region" description="Helical" evidence="1">
    <location>
        <begin position="16"/>
        <end position="37"/>
    </location>
</feature>
<protein>
    <submittedName>
        <fullName evidence="2">TIGR02281 family clan AA aspartic protease</fullName>
        <ecNumber evidence="2">3.4.23.-</ecNumber>
    </submittedName>
</protein>
<keyword evidence="1" id="KW-0472">Membrane</keyword>
<dbReference type="NCBIfam" id="TIGR02281">
    <property type="entry name" value="clan_AA_DTGA"/>
    <property type="match status" value="1"/>
</dbReference>
<dbReference type="PROSITE" id="PS00141">
    <property type="entry name" value="ASP_PROTEASE"/>
    <property type="match status" value="1"/>
</dbReference>
<dbReference type="InterPro" id="IPR001969">
    <property type="entry name" value="Aspartic_peptidase_AS"/>
</dbReference>
<keyword evidence="1" id="KW-1133">Transmembrane helix</keyword>
<dbReference type="SUPFAM" id="SSF50630">
    <property type="entry name" value="Acid proteases"/>
    <property type="match status" value="1"/>
</dbReference>